<keyword evidence="2" id="KW-1185">Reference proteome</keyword>
<proteinExistence type="predicted"/>
<dbReference type="InParanoid" id="C8XGB6"/>
<name>C8XGB6_NAKMY</name>
<evidence type="ECO:0000313" key="1">
    <source>
        <dbReference type="EMBL" id="ACV80118.1"/>
    </source>
</evidence>
<reference evidence="1 2" key="2">
    <citation type="journal article" date="2010" name="Stand. Genomic Sci.">
        <title>Complete genome sequence of Nakamurella multipartita type strain (Y-104).</title>
        <authorList>
            <person name="Tice H."/>
            <person name="Mayilraj S."/>
            <person name="Sims D."/>
            <person name="Lapidus A."/>
            <person name="Nolan M."/>
            <person name="Lucas S."/>
            <person name="Glavina Del Rio T."/>
            <person name="Copeland A."/>
            <person name="Cheng J.F."/>
            <person name="Meincke L."/>
            <person name="Bruce D."/>
            <person name="Goodwin L."/>
            <person name="Pitluck S."/>
            <person name="Ivanova N."/>
            <person name="Mavromatis K."/>
            <person name="Ovchinnikova G."/>
            <person name="Pati A."/>
            <person name="Chen A."/>
            <person name="Palaniappan K."/>
            <person name="Land M."/>
            <person name="Hauser L."/>
            <person name="Chang Y.J."/>
            <person name="Jeffries C.D."/>
            <person name="Detter J.C."/>
            <person name="Brettin T."/>
            <person name="Rohde M."/>
            <person name="Goker M."/>
            <person name="Bristow J."/>
            <person name="Eisen J.A."/>
            <person name="Markowitz V."/>
            <person name="Hugenholtz P."/>
            <person name="Kyrpides N.C."/>
            <person name="Klenk H.P."/>
            <person name="Chen F."/>
        </authorList>
    </citation>
    <scope>NUCLEOTIDE SEQUENCE [LARGE SCALE GENOMIC DNA]</scope>
    <source>
        <strain evidence="2">ATCC 700099 / DSM 44233 / CIP 104796 / JCM 9543 / NBRC 105858 / Y-104</strain>
    </source>
</reference>
<dbReference type="AlphaFoldDB" id="C8XGB6"/>
<dbReference type="EMBL" id="CP001737">
    <property type="protein sequence ID" value="ACV80118.1"/>
    <property type="molecule type" value="Genomic_DNA"/>
</dbReference>
<dbReference type="RefSeq" id="WP_015748945.1">
    <property type="nucleotide sequence ID" value="NC_013235.1"/>
</dbReference>
<dbReference type="PANTHER" id="PTHR35174:SF3">
    <property type="entry name" value="BLL7171 PROTEIN"/>
    <property type="match status" value="1"/>
</dbReference>
<dbReference type="HOGENOM" id="CLU_130902_1_0_11"/>
<dbReference type="KEGG" id="nml:Namu_3821"/>
<dbReference type="InterPro" id="IPR011008">
    <property type="entry name" value="Dimeric_a/b-barrel"/>
</dbReference>
<reference evidence="2" key="1">
    <citation type="submission" date="2009-09" db="EMBL/GenBank/DDBJ databases">
        <title>The complete genome of Nakamurella multipartita DSM 44233.</title>
        <authorList>
            <consortium name="US DOE Joint Genome Institute (JGI-PGF)"/>
            <person name="Lucas S."/>
            <person name="Copeland A."/>
            <person name="Lapidus A."/>
            <person name="Glavina del Rio T."/>
            <person name="Dalin E."/>
            <person name="Tice H."/>
            <person name="Bruce D."/>
            <person name="Goodwin L."/>
            <person name="Pitluck S."/>
            <person name="Kyrpides N."/>
            <person name="Mavromatis K."/>
            <person name="Ivanova N."/>
            <person name="Ovchinnikova G."/>
            <person name="Sims D."/>
            <person name="Meincke L."/>
            <person name="Brettin T."/>
            <person name="Detter J.C."/>
            <person name="Han C."/>
            <person name="Larimer F."/>
            <person name="Land M."/>
            <person name="Hauser L."/>
            <person name="Markowitz V."/>
            <person name="Cheng J.-F."/>
            <person name="Hugenholtz P."/>
            <person name="Woyke T."/>
            <person name="Wu D."/>
            <person name="Klenk H.-P."/>
            <person name="Eisen J.A."/>
        </authorList>
    </citation>
    <scope>NUCLEOTIDE SEQUENCE [LARGE SCALE GENOMIC DNA]</scope>
    <source>
        <strain evidence="2">ATCC 700099 / DSM 44233 / CIP 104796 / JCM 9543 / NBRC 105858 / Y-104</strain>
    </source>
</reference>
<dbReference type="OrthoDB" id="668782at2"/>
<gene>
    <name evidence="1" type="ordered locus">Namu_3821</name>
</gene>
<dbReference type="Proteomes" id="UP000002218">
    <property type="component" value="Chromosome"/>
</dbReference>
<dbReference type="PANTHER" id="PTHR35174">
    <property type="entry name" value="BLL7171 PROTEIN-RELATED"/>
    <property type="match status" value="1"/>
</dbReference>
<dbReference type="Gene3D" id="3.30.70.1060">
    <property type="entry name" value="Dimeric alpha+beta barrel"/>
    <property type="match status" value="1"/>
</dbReference>
<sequence length="136" mass="14956">MPKYLLLKHYRGGPAAHRPVPPMDQWDPQDVEAHIAFQRHVSDLLARNGEFVDAQALTPTQTWVRYGGPGAAPVSTDGPHPETSDLVAGWFMIDVDSHERAIELAAYVSSEPGPGGEPLYEWIDVREVMSELPAGD</sequence>
<organism evidence="1 2">
    <name type="scientific">Nakamurella multipartita (strain ATCC 700099 / DSM 44233 / CIP 104796 / JCM 9543 / NBRC 105858 / Y-104)</name>
    <name type="common">Microsphaera multipartita</name>
    <dbReference type="NCBI Taxonomy" id="479431"/>
    <lineage>
        <taxon>Bacteria</taxon>
        <taxon>Bacillati</taxon>
        <taxon>Actinomycetota</taxon>
        <taxon>Actinomycetes</taxon>
        <taxon>Nakamurellales</taxon>
        <taxon>Nakamurellaceae</taxon>
        <taxon>Nakamurella</taxon>
    </lineage>
</organism>
<dbReference type="STRING" id="479431.Namu_3821"/>
<dbReference type="SUPFAM" id="SSF54909">
    <property type="entry name" value="Dimeric alpha+beta barrel"/>
    <property type="match status" value="1"/>
</dbReference>
<protein>
    <submittedName>
        <fullName evidence="1">Uncharacterized protein</fullName>
    </submittedName>
</protein>
<evidence type="ECO:0000313" key="2">
    <source>
        <dbReference type="Proteomes" id="UP000002218"/>
    </source>
</evidence>
<dbReference type="eggNOG" id="COG3795">
    <property type="taxonomic scope" value="Bacteria"/>
</dbReference>
<accession>C8XGB6</accession>